<dbReference type="InterPro" id="IPR050817">
    <property type="entry name" value="DjlA_DnaK_co-chaperone"/>
</dbReference>
<organism evidence="3">
    <name type="scientific">Corethron hystrix</name>
    <dbReference type="NCBI Taxonomy" id="216773"/>
    <lineage>
        <taxon>Eukaryota</taxon>
        <taxon>Sar</taxon>
        <taxon>Stramenopiles</taxon>
        <taxon>Ochrophyta</taxon>
        <taxon>Bacillariophyta</taxon>
        <taxon>Coscinodiscophyceae</taxon>
        <taxon>Corethrophycidae</taxon>
        <taxon>Corethrales</taxon>
        <taxon>Corethraceae</taxon>
        <taxon>Corethron</taxon>
    </lineage>
</organism>
<dbReference type="EMBL" id="HBFR01014210">
    <property type="protein sequence ID" value="CAD8883179.1"/>
    <property type="molecule type" value="Transcribed_RNA"/>
</dbReference>
<dbReference type="PROSITE" id="PS00636">
    <property type="entry name" value="DNAJ_1"/>
    <property type="match status" value="1"/>
</dbReference>
<feature type="compositionally biased region" description="Basic and acidic residues" evidence="1">
    <location>
        <begin position="224"/>
        <end position="241"/>
    </location>
</feature>
<evidence type="ECO:0000313" key="3">
    <source>
        <dbReference type="EMBL" id="CAD8883179.1"/>
    </source>
</evidence>
<sequence length="268" mass="29092">MAGPSHYDILGIPQDADTKQIRKAYLKESLAHHPDKNISDPEGAKTKFVKIGRAYEVLSDPSLRRTYDRDLRRRFTVASEWSDDGATGEMYDRYERRSSRRNHGCSSAGPDYCQTSHPHFDQAREEDSAGFERYKDAFDNFMSGISEEEIQFAMGAASVVGSIIGSVVAGRIASRSGPGRSGGDGGSLLAGLASMVGSQAGAAAASGLIDCAYRSSVESTEYKRKKEEAIRRGDRPPDKPKGGLATVVEQVSNVISAVSAAQGYRREW</sequence>
<dbReference type="AlphaFoldDB" id="A0A7S1BD79"/>
<reference evidence="3" key="1">
    <citation type="submission" date="2021-01" db="EMBL/GenBank/DDBJ databases">
        <authorList>
            <person name="Corre E."/>
            <person name="Pelletier E."/>
            <person name="Niang G."/>
            <person name="Scheremetjew M."/>
            <person name="Finn R."/>
            <person name="Kale V."/>
            <person name="Holt S."/>
            <person name="Cochrane G."/>
            <person name="Meng A."/>
            <person name="Brown T."/>
            <person name="Cohen L."/>
        </authorList>
    </citation>
    <scope>NUCLEOTIDE SEQUENCE</scope>
    <source>
        <strain evidence="3">308</strain>
    </source>
</reference>
<dbReference type="CDD" id="cd06257">
    <property type="entry name" value="DnaJ"/>
    <property type="match status" value="1"/>
</dbReference>
<evidence type="ECO:0000256" key="1">
    <source>
        <dbReference type="SAM" id="MobiDB-lite"/>
    </source>
</evidence>
<name>A0A7S1BD79_9STRA</name>
<dbReference type="InterPro" id="IPR001623">
    <property type="entry name" value="DnaJ_domain"/>
</dbReference>
<protein>
    <recommendedName>
        <fullName evidence="2">J domain-containing protein</fullName>
    </recommendedName>
</protein>
<dbReference type="SUPFAM" id="SSF46565">
    <property type="entry name" value="Chaperone J-domain"/>
    <property type="match status" value="1"/>
</dbReference>
<dbReference type="PROSITE" id="PS50076">
    <property type="entry name" value="DNAJ_2"/>
    <property type="match status" value="1"/>
</dbReference>
<dbReference type="SMART" id="SM00271">
    <property type="entry name" value="DnaJ"/>
    <property type="match status" value="1"/>
</dbReference>
<gene>
    <name evidence="3" type="ORF">CHYS00102_LOCUS10374</name>
</gene>
<dbReference type="InterPro" id="IPR036869">
    <property type="entry name" value="J_dom_sf"/>
</dbReference>
<feature type="domain" description="J" evidence="2">
    <location>
        <begin position="5"/>
        <end position="71"/>
    </location>
</feature>
<accession>A0A7S1BD79</accession>
<evidence type="ECO:0000259" key="2">
    <source>
        <dbReference type="PROSITE" id="PS50076"/>
    </source>
</evidence>
<proteinExistence type="predicted"/>
<dbReference type="PANTHER" id="PTHR24074">
    <property type="entry name" value="CO-CHAPERONE PROTEIN DJLA"/>
    <property type="match status" value="1"/>
</dbReference>
<feature type="region of interest" description="Disordered" evidence="1">
    <location>
        <begin position="224"/>
        <end position="243"/>
    </location>
</feature>
<dbReference type="Gene3D" id="1.10.287.110">
    <property type="entry name" value="DnaJ domain"/>
    <property type="match status" value="1"/>
</dbReference>
<dbReference type="PRINTS" id="PR00625">
    <property type="entry name" value="JDOMAIN"/>
</dbReference>
<dbReference type="Pfam" id="PF00226">
    <property type="entry name" value="DnaJ"/>
    <property type="match status" value="1"/>
</dbReference>
<dbReference type="InterPro" id="IPR018253">
    <property type="entry name" value="DnaJ_domain_CS"/>
</dbReference>